<name>A0A0J1B6N7_RHOIS</name>
<keyword evidence="2" id="KW-1185">Reference proteome</keyword>
<dbReference type="AlphaFoldDB" id="A0A0J1B6N7"/>
<evidence type="ECO:0000313" key="1">
    <source>
        <dbReference type="EMBL" id="KLU02146.1"/>
    </source>
</evidence>
<comment type="caution">
    <text evidence="1">The sequence shown here is derived from an EMBL/GenBank/DDBJ whole genome shotgun (WGS) entry which is preliminary data.</text>
</comment>
<proteinExistence type="predicted"/>
<accession>A0A0J1B6N7</accession>
<reference evidence="1" key="1">
    <citation type="submission" date="2015-05" db="EMBL/GenBank/DDBJ databases">
        <title>Permanent draft genome of Rhodopirellula islandicus K833.</title>
        <authorList>
            <person name="Kizina J."/>
            <person name="Richter M."/>
            <person name="Glockner F.O."/>
            <person name="Harder J."/>
        </authorList>
    </citation>
    <scope>NUCLEOTIDE SEQUENCE [LARGE SCALE GENOMIC DNA]</scope>
    <source>
        <strain evidence="1">K833</strain>
    </source>
</reference>
<sequence length="76" mass="8375">MVAQQTEEAPDALGVEITSDNDCDLSFKRIPTDYEPKRTHLDESSAFSPVPSPTHTACLRCHRSMLDGFIGHGRTS</sequence>
<dbReference type="EMBL" id="LECT01000045">
    <property type="protein sequence ID" value="KLU02146.1"/>
    <property type="molecule type" value="Genomic_DNA"/>
</dbReference>
<gene>
    <name evidence="1" type="ORF">RISK_005816</name>
</gene>
<organism evidence="1 2">
    <name type="scientific">Rhodopirellula islandica</name>
    <dbReference type="NCBI Taxonomy" id="595434"/>
    <lineage>
        <taxon>Bacteria</taxon>
        <taxon>Pseudomonadati</taxon>
        <taxon>Planctomycetota</taxon>
        <taxon>Planctomycetia</taxon>
        <taxon>Pirellulales</taxon>
        <taxon>Pirellulaceae</taxon>
        <taxon>Rhodopirellula</taxon>
    </lineage>
</organism>
<dbReference type="STRING" id="595434.RISK_005816"/>
<evidence type="ECO:0000313" key="2">
    <source>
        <dbReference type="Proteomes" id="UP000036367"/>
    </source>
</evidence>
<dbReference type="Proteomes" id="UP000036367">
    <property type="component" value="Unassembled WGS sequence"/>
</dbReference>
<protein>
    <submittedName>
        <fullName evidence="1">Uncharacterized protein</fullName>
    </submittedName>
</protein>